<proteinExistence type="predicted"/>
<name>A0A811UX58_CERCA</name>
<sequence>INVLLIIASCIALYPHWLMIEHAEGNLSLIAEHMNCRTQRGDLATDAQTILNLWREQFSNLLNSMENGESGDG</sequence>
<protein>
    <submittedName>
        <fullName evidence="1">(Mediterranean fruit fly) hypothetical protein</fullName>
    </submittedName>
</protein>
<evidence type="ECO:0000313" key="1">
    <source>
        <dbReference type="EMBL" id="CAD7003254.1"/>
    </source>
</evidence>
<comment type="caution">
    <text evidence="1">The sequence shown here is derived from an EMBL/GenBank/DDBJ whole genome shotgun (WGS) entry which is preliminary data.</text>
</comment>
<gene>
    <name evidence="1" type="ORF">CCAP1982_LOCUS11716</name>
</gene>
<accession>A0A811UX58</accession>
<dbReference type="Proteomes" id="UP000606786">
    <property type="component" value="Unassembled WGS sequence"/>
</dbReference>
<feature type="non-terminal residue" evidence="1">
    <location>
        <position position="73"/>
    </location>
</feature>
<evidence type="ECO:0000313" key="2">
    <source>
        <dbReference type="Proteomes" id="UP000606786"/>
    </source>
</evidence>
<dbReference type="EMBL" id="CAJHJT010000034">
    <property type="protein sequence ID" value="CAD7003254.1"/>
    <property type="molecule type" value="Genomic_DNA"/>
</dbReference>
<dbReference type="AlphaFoldDB" id="A0A811UX58"/>
<reference evidence="1" key="1">
    <citation type="submission" date="2020-11" db="EMBL/GenBank/DDBJ databases">
        <authorList>
            <person name="Whitehead M."/>
        </authorList>
    </citation>
    <scope>NUCLEOTIDE SEQUENCE</scope>
    <source>
        <strain evidence="1">EGII</strain>
    </source>
</reference>
<keyword evidence="2" id="KW-1185">Reference proteome</keyword>
<organism evidence="1 2">
    <name type="scientific">Ceratitis capitata</name>
    <name type="common">Mediterranean fruit fly</name>
    <name type="synonym">Tephritis capitata</name>
    <dbReference type="NCBI Taxonomy" id="7213"/>
    <lineage>
        <taxon>Eukaryota</taxon>
        <taxon>Metazoa</taxon>
        <taxon>Ecdysozoa</taxon>
        <taxon>Arthropoda</taxon>
        <taxon>Hexapoda</taxon>
        <taxon>Insecta</taxon>
        <taxon>Pterygota</taxon>
        <taxon>Neoptera</taxon>
        <taxon>Endopterygota</taxon>
        <taxon>Diptera</taxon>
        <taxon>Brachycera</taxon>
        <taxon>Muscomorpha</taxon>
        <taxon>Tephritoidea</taxon>
        <taxon>Tephritidae</taxon>
        <taxon>Ceratitis</taxon>
        <taxon>Ceratitis</taxon>
    </lineage>
</organism>